<accession>A0A5C7WIF2</accession>
<dbReference type="PROSITE" id="PS50146">
    <property type="entry name" value="DAGK"/>
    <property type="match status" value="1"/>
</dbReference>
<dbReference type="InterPro" id="IPR016064">
    <property type="entry name" value="NAD/diacylglycerol_kinase_sf"/>
</dbReference>
<evidence type="ECO:0000259" key="1">
    <source>
        <dbReference type="PROSITE" id="PS50146"/>
    </source>
</evidence>
<dbReference type="PANTHER" id="PTHR12358:SF54">
    <property type="entry name" value="SPHINGOSINE KINASE RELATED PROTEIN"/>
    <property type="match status" value="1"/>
</dbReference>
<comment type="caution">
    <text evidence="2">The sequence shown here is derived from an EMBL/GenBank/DDBJ whole genome shotgun (WGS) entry which is preliminary data.</text>
</comment>
<dbReference type="SUPFAM" id="SSF111331">
    <property type="entry name" value="NAD kinase/diacylglycerol kinase-like"/>
    <property type="match status" value="1"/>
</dbReference>
<feature type="domain" description="DAGKc" evidence="1">
    <location>
        <begin position="14"/>
        <end position="151"/>
    </location>
</feature>
<dbReference type="Proteomes" id="UP000321374">
    <property type="component" value="Unassembled WGS sequence"/>
</dbReference>
<dbReference type="Gene3D" id="2.60.200.40">
    <property type="match status" value="1"/>
</dbReference>
<dbReference type="PANTHER" id="PTHR12358">
    <property type="entry name" value="SPHINGOSINE KINASE"/>
    <property type="match status" value="1"/>
</dbReference>
<dbReference type="EMBL" id="SSGG01000063">
    <property type="protein sequence ID" value="TXI37186.1"/>
    <property type="molecule type" value="Genomic_DNA"/>
</dbReference>
<dbReference type="SMART" id="SM00046">
    <property type="entry name" value="DAGKc"/>
    <property type="match status" value="1"/>
</dbReference>
<dbReference type="GO" id="GO:0016301">
    <property type="term" value="F:kinase activity"/>
    <property type="evidence" value="ECO:0007669"/>
    <property type="project" value="UniProtKB-KW"/>
</dbReference>
<proteinExistence type="predicted"/>
<keyword evidence="2" id="KW-0808">Transferase</keyword>
<reference evidence="2 3" key="1">
    <citation type="submission" date="2018-09" db="EMBL/GenBank/DDBJ databases">
        <title>Metagenome Assembled Genomes from an Advanced Water Purification Facility.</title>
        <authorList>
            <person name="Stamps B.W."/>
            <person name="Spear J.R."/>
        </authorList>
    </citation>
    <scope>NUCLEOTIDE SEQUENCE [LARGE SCALE GENOMIC DNA]</scope>
    <source>
        <strain evidence="2">Bin_42_2</strain>
    </source>
</reference>
<gene>
    <name evidence="2" type="ORF">E6Q51_03815</name>
</gene>
<dbReference type="Pfam" id="PF00781">
    <property type="entry name" value="DAGK_cat"/>
    <property type="match status" value="1"/>
</dbReference>
<dbReference type="STRING" id="1122236.GCA_000378225_02103"/>
<name>A0A5C7WIF2_METME</name>
<evidence type="ECO:0000313" key="2">
    <source>
        <dbReference type="EMBL" id="TXI37186.1"/>
    </source>
</evidence>
<dbReference type="InterPro" id="IPR017438">
    <property type="entry name" value="ATP-NAD_kinase_N"/>
</dbReference>
<dbReference type="AlphaFoldDB" id="A0A5C7WIF2"/>
<sequence>MDTLTQSTHAAESETTPPLFIVLNAGSGDKNAETVANKLAEIFYADKQPYELFLCRRPGDISDMTKQAVELASHRHGVVVAAGGDGTIRYIAQAVLAAGLPFGIVPLGTFNYFARDQGVPQEVEQAAEALMTGMREGNERQVQVGQLNDEVFLVNASLGLYPQLLADREVFKKQHGRSRMVAKWAALVTILKRDIKMRLRIEHTGGEQKSGESVIPASTIFVGNNSLQLHDVGLASESQHVNNGQLAIIALPPMTIFKRIAFAFRGMLGLLRKAPELTHFACRQLVVEPLRLRKPYVKVAMDGEVSQMRPPLTFRVGPQCLRLVVPKSASEQSGTEQ</sequence>
<keyword evidence="2" id="KW-0418">Kinase</keyword>
<dbReference type="Gene3D" id="3.40.50.10330">
    <property type="entry name" value="Probable inorganic polyphosphate/atp-NAD kinase, domain 1"/>
    <property type="match status" value="1"/>
</dbReference>
<dbReference type="InterPro" id="IPR001206">
    <property type="entry name" value="Diacylglycerol_kinase_cat_dom"/>
</dbReference>
<protein>
    <submittedName>
        <fullName evidence="2">Diacylglycerol kinase</fullName>
    </submittedName>
</protein>
<dbReference type="InterPro" id="IPR050187">
    <property type="entry name" value="Lipid_Phosphate_FormReg"/>
</dbReference>
<organism evidence="2 3">
    <name type="scientific">Methylophilus methylotrophus</name>
    <name type="common">Bacterium W3A1</name>
    <dbReference type="NCBI Taxonomy" id="17"/>
    <lineage>
        <taxon>Bacteria</taxon>
        <taxon>Pseudomonadati</taxon>
        <taxon>Pseudomonadota</taxon>
        <taxon>Betaproteobacteria</taxon>
        <taxon>Nitrosomonadales</taxon>
        <taxon>Methylophilaceae</taxon>
        <taxon>Methylophilus</taxon>
    </lineage>
</organism>
<evidence type="ECO:0000313" key="3">
    <source>
        <dbReference type="Proteomes" id="UP000321374"/>
    </source>
</evidence>